<protein>
    <recommendedName>
        <fullName evidence="3">Reverse transcriptase zinc-binding domain-containing protein</fullName>
    </recommendedName>
</protein>
<gene>
    <name evidence="1" type="ORF">CK203_031616</name>
</gene>
<proteinExistence type="predicted"/>
<accession>A0A438IFW1</accession>
<dbReference type="Proteomes" id="UP000288805">
    <property type="component" value="Unassembled WGS sequence"/>
</dbReference>
<organism evidence="1 2">
    <name type="scientific">Vitis vinifera</name>
    <name type="common">Grape</name>
    <dbReference type="NCBI Taxonomy" id="29760"/>
    <lineage>
        <taxon>Eukaryota</taxon>
        <taxon>Viridiplantae</taxon>
        <taxon>Streptophyta</taxon>
        <taxon>Embryophyta</taxon>
        <taxon>Tracheophyta</taxon>
        <taxon>Spermatophyta</taxon>
        <taxon>Magnoliopsida</taxon>
        <taxon>eudicotyledons</taxon>
        <taxon>Gunneridae</taxon>
        <taxon>Pentapetalae</taxon>
        <taxon>rosids</taxon>
        <taxon>Vitales</taxon>
        <taxon>Vitaceae</taxon>
        <taxon>Viteae</taxon>
        <taxon>Vitis</taxon>
    </lineage>
</organism>
<dbReference type="EMBL" id="QGNW01000112">
    <property type="protein sequence ID" value="RVW95636.1"/>
    <property type="molecule type" value="Genomic_DNA"/>
</dbReference>
<evidence type="ECO:0000313" key="1">
    <source>
        <dbReference type="EMBL" id="RVW95636.1"/>
    </source>
</evidence>
<reference evidence="1 2" key="1">
    <citation type="journal article" date="2018" name="PLoS Genet.">
        <title>Population sequencing reveals clonal diversity and ancestral inbreeding in the grapevine cultivar Chardonnay.</title>
        <authorList>
            <person name="Roach M.J."/>
            <person name="Johnson D.L."/>
            <person name="Bohlmann J."/>
            <person name="van Vuuren H.J."/>
            <person name="Jones S.J."/>
            <person name="Pretorius I.S."/>
            <person name="Schmidt S.A."/>
            <person name="Borneman A.R."/>
        </authorList>
    </citation>
    <scope>NUCLEOTIDE SEQUENCE [LARGE SCALE GENOMIC DNA]</scope>
    <source>
        <strain evidence="2">cv. Chardonnay</strain>
        <tissue evidence="1">Leaf</tissue>
    </source>
</reference>
<name>A0A438IFW1_VITVI</name>
<comment type="caution">
    <text evidence="1">The sequence shown here is derived from an EMBL/GenBank/DDBJ whole genome shotgun (WGS) entry which is preliminary data.</text>
</comment>
<sequence>MLSQRFSHLYAMAVHKNATVEEMITLEEDSVFWKEGRNRLFRVKKAYSLLVSPIAAVFPKSNIWVDRIPTKIAFFAWEAAWEKVSSSTHEWLDPSFQLNVPLVDVDKGLNELNNACSIHLQISEYLGLPVEGFEKEVDSLLRKLEARKDRRVVGLRAKRRPSSASWIGPWNGDGRWRGKGCFQFLPCVLDFHSGWLPWLSWNCGFGSEAAAKF</sequence>
<evidence type="ECO:0000313" key="2">
    <source>
        <dbReference type="Proteomes" id="UP000288805"/>
    </source>
</evidence>
<dbReference type="AlphaFoldDB" id="A0A438IFW1"/>
<evidence type="ECO:0008006" key="3">
    <source>
        <dbReference type="Google" id="ProtNLM"/>
    </source>
</evidence>